<organism evidence="2 3">
    <name type="scientific">Synaphobranchus kaupii</name>
    <name type="common">Kaup's arrowtooth eel</name>
    <dbReference type="NCBI Taxonomy" id="118154"/>
    <lineage>
        <taxon>Eukaryota</taxon>
        <taxon>Metazoa</taxon>
        <taxon>Chordata</taxon>
        <taxon>Craniata</taxon>
        <taxon>Vertebrata</taxon>
        <taxon>Euteleostomi</taxon>
        <taxon>Actinopterygii</taxon>
        <taxon>Neopterygii</taxon>
        <taxon>Teleostei</taxon>
        <taxon>Anguilliformes</taxon>
        <taxon>Synaphobranchidae</taxon>
        <taxon>Synaphobranchus</taxon>
    </lineage>
</organism>
<keyword evidence="3" id="KW-1185">Reference proteome</keyword>
<protein>
    <submittedName>
        <fullName evidence="2">Uncharacterized protein</fullName>
    </submittedName>
</protein>
<comment type="caution">
    <text evidence="2">The sequence shown here is derived from an EMBL/GenBank/DDBJ whole genome shotgun (WGS) entry which is preliminary data.</text>
</comment>
<name>A0A9Q1G5T4_SYNKA</name>
<feature type="compositionally biased region" description="Polar residues" evidence="1">
    <location>
        <begin position="1"/>
        <end position="12"/>
    </location>
</feature>
<dbReference type="AlphaFoldDB" id="A0A9Q1G5T4"/>
<sequence>MRTHPMSQSTHRTAPPHPVSTPRSVDMPSAVSPCDSSCPYPEPVPGSRGGALAGPPRHPCGEGEGAGMSVAVRQNGSRGTASVGFPSEIAPVDGLRRSAWCAAFTLRPPPEAPMLRVYLVIHSDQQDSRHLVNDRKKVPMTLGPNKMQLHFCCG</sequence>
<reference evidence="2" key="1">
    <citation type="journal article" date="2023" name="Science">
        <title>Genome structures resolve the early diversification of teleost fishes.</title>
        <authorList>
            <person name="Parey E."/>
            <person name="Louis A."/>
            <person name="Montfort J."/>
            <person name="Bouchez O."/>
            <person name="Roques C."/>
            <person name="Iampietro C."/>
            <person name="Lluch J."/>
            <person name="Castinel A."/>
            <person name="Donnadieu C."/>
            <person name="Desvignes T."/>
            <person name="Floi Bucao C."/>
            <person name="Jouanno E."/>
            <person name="Wen M."/>
            <person name="Mejri S."/>
            <person name="Dirks R."/>
            <person name="Jansen H."/>
            <person name="Henkel C."/>
            <person name="Chen W.J."/>
            <person name="Zahm M."/>
            <person name="Cabau C."/>
            <person name="Klopp C."/>
            <person name="Thompson A.W."/>
            <person name="Robinson-Rechavi M."/>
            <person name="Braasch I."/>
            <person name="Lecointre G."/>
            <person name="Bobe J."/>
            <person name="Postlethwait J.H."/>
            <person name="Berthelot C."/>
            <person name="Roest Crollius H."/>
            <person name="Guiguen Y."/>
        </authorList>
    </citation>
    <scope>NUCLEOTIDE SEQUENCE</scope>
    <source>
        <strain evidence="2">WJC10195</strain>
    </source>
</reference>
<evidence type="ECO:0000313" key="2">
    <source>
        <dbReference type="EMBL" id="KAJ8376039.1"/>
    </source>
</evidence>
<feature type="region of interest" description="Disordered" evidence="1">
    <location>
        <begin position="1"/>
        <end position="85"/>
    </location>
</feature>
<gene>
    <name evidence="2" type="ORF">SKAU_G00066190</name>
</gene>
<evidence type="ECO:0000256" key="1">
    <source>
        <dbReference type="SAM" id="MobiDB-lite"/>
    </source>
</evidence>
<dbReference type="Proteomes" id="UP001152622">
    <property type="component" value="Chromosome 2"/>
</dbReference>
<dbReference type="EMBL" id="JAINUF010000002">
    <property type="protein sequence ID" value="KAJ8376039.1"/>
    <property type="molecule type" value="Genomic_DNA"/>
</dbReference>
<accession>A0A9Q1G5T4</accession>
<proteinExistence type="predicted"/>
<evidence type="ECO:0000313" key="3">
    <source>
        <dbReference type="Proteomes" id="UP001152622"/>
    </source>
</evidence>